<dbReference type="Proteomes" id="UP000831534">
    <property type="component" value="Chromosome"/>
</dbReference>
<organism evidence="1 2">
    <name type="scientific">Conchiformibius kuhniae</name>
    <dbReference type="NCBI Taxonomy" id="211502"/>
    <lineage>
        <taxon>Bacteria</taxon>
        <taxon>Pseudomonadati</taxon>
        <taxon>Pseudomonadota</taxon>
        <taxon>Betaproteobacteria</taxon>
        <taxon>Neisseriales</taxon>
        <taxon>Neisseriaceae</taxon>
        <taxon>Conchiformibius</taxon>
    </lineage>
</organism>
<accession>A0A8T9MYE9</accession>
<evidence type="ECO:0000313" key="2">
    <source>
        <dbReference type="Proteomes" id="UP000831534"/>
    </source>
</evidence>
<dbReference type="AlphaFoldDB" id="A0A8T9MYE9"/>
<sequence>MDIQTGLLLGVNTLDSHPSAVLELVAAATADLFAGQNVTEIERMFKQARQSSSNRRYFQEIIVNSDNLIHIFIRTTR</sequence>
<keyword evidence="2" id="KW-1185">Reference proteome</keyword>
<gene>
    <name evidence="1" type="ORF">LVJ77_00460</name>
</gene>
<evidence type="ECO:0000313" key="1">
    <source>
        <dbReference type="EMBL" id="UOP04883.1"/>
    </source>
</evidence>
<name>A0A8T9MYE9_9NEIS</name>
<reference evidence="1" key="1">
    <citation type="submission" date="2021-12" db="EMBL/GenBank/DDBJ databases">
        <authorList>
            <person name="Veyrier F.J."/>
        </authorList>
    </citation>
    <scope>NUCLEOTIDE SEQUENCE</scope>
    <source>
        <strain evidence="1">17694</strain>
    </source>
</reference>
<reference evidence="1" key="2">
    <citation type="journal article" date="2022" name="Res Sq">
        <title>Evolution of multicellular longitudinally dividing oral cavity symbionts (Neisseriaceae).</title>
        <authorList>
            <person name="Nyongesa S."/>
            <person name="Weber P."/>
            <person name="Bernet E."/>
            <person name="Pullido F."/>
            <person name="Nieckarz M."/>
            <person name="Delaby M."/>
            <person name="Nieves C."/>
            <person name="Viehboeck T."/>
            <person name="Krause N."/>
            <person name="Rivera-Millot A."/>
            <person name="Nakamura A."/>
            <person name="Vischer N."/>
            <person name="VanNieuwenhze M."/>
            <person name="Brun Y."/>
            <person name="Cava F."/>
            <person name="Bulgheresi S."/>
            <person name="Veyrier F."/>
        </authorList>
    </citation>
    <scope>NUCLEOTIDE SEQUENCE</scope>
    <source>
        <strain evidence="1">17694</strain>
    </source>
</reference>
<proteinExistence type="predicted"/>
<protein>
    <submittedName>
        <fullName evidence="1">Uncharacterized protein</fullName>
    </submittedName>
</protein>
<dbReference type="EMBL" id="CP091521">
    <property type="protein sequence ID" value="UOP04883.1"/>
    <property type="molecule type" value="Genomic_DNA"/>
</dbReference>